<reference evidence="2" key="1">
    <citation type="journal article" date="2020" name="Fungal Divers.">
        <title>Resolving the Mortierellaceae phylogeny through synthesis of multi-gene phylogenetics and phylogenomics.</title>
        <authorList>
            <person name="Vandepol N."/>
            <person name="Liber J."/>
            <person name="Desiro A."/>
            <person name="Na H."/>
            <person name="Kennedy M."/>
            <person name="Barry K."/>
            <person name="Grigoriev I.V."/>
            <person name="Miller A.N."/>
            <person name="O'Donnell K."/>
            <person name="Stajich J.E."/>
            <person name="Bonito G."/>
        </authorList>
    </citation>
    <scope>NUCLEOTIDE SEQUENCE</scope>
    <source>
        <strain evidence="2">KOD1015</strain>
    </source>
</reference>
<name>A0A9P6KCK2_9FUNG</name>
<dbReference type="OrthoDB" id="273771at2759"/>
<feature type="compositionally biased region" description="Low complexity" evidence="1">
    <location>
        <begin position="1"/>
        <end position="12"/>
    </location>
</feature>
<feature type="compositionally biased region" description="Basic and acidic residues" evidence="1">
    <location>
        <begin position="72"/>
        <end position="82"/>
    </location>
</feature>
<feature type="compositionally biased region" description="Low complexity" evidence="1">
    <location>
        <begin position="162"/>
        <end position="176"/>
    </location>
</feature>
<sequence length="409" mass="44516">MPSLSSSLSSSSQVTQAQVHHENDTPAPLTPPSQSSHGVTPNQWQKIESVTPLEASISLSSHDNDTDTSVECSKEKGNDTRDLTPPASQQSSQVKASSSGQQSTTDEKVTRMSEPSNANTDEKGHNGTPSKEAGSIASTVTKWNSPYGSATKFSIRGGGSCGNNSSSSSASGTRSSPRPMVRKRQRITASRIVARPVDSLAQTNAPAGPTSPTMPTRMNSFLEHSSMLLDALEEIDPRTRLRNDLLAHKDYTREEIDDLLMTLKAKKRKLETHDQQVELEVLLDFLRNTRTEKEEASGNHLLTADQIFTKLPISNAAQLNAQIQCLDNDMRMAQEKLDALKQSQGSHTTQELKEEETVDEEEDPLDSTNSANGVQVPNEVSEEEDEAVPPQAGSKRSHSQMARDEKGEV</sequence>
<dbReference type="Proteomes" id="UP000780801">
    <property type="component" value="Unassembled WGS sequence"/>
</dbReference>
<feature type="region of interest" description="Disordered" evidence="1">
    <location>
        <begin position="1"/>
        <end position="137"/>
    </location>
</feature>
<feature type="non-terminal residue" evidence="2">
    <location>
        <position position="1"/>
    </location>
</feature>
<dbReference type="AlphaFoldDB" id="A0A9P6KCK2"/>
<dbReference type="EMBL" id="JAABOA010002514">
    <property type="protein sequence ID" value="KAF9579760.1"/>
    <property type="molecule type" value="Genomic_DNA"/>
</dbReference>
<comment type="caution">
    <text evidence="2">The sequence shown here is derived from an EMBL/GenBank/DDBJ whole genome shotgun (WGS) entry which is preliminary data.</text>
</comment>
<feature type="compositionally biased region" description="Polar residues" evidence="1">
    <location>
        <begin position="57"/>
        <end position="71"/>
    </location>
</feature>
<feature type="region of interest" description="Disordered" evidence="1">
    <location>
        <begin position="339"/>
        <end position="409"/>
    </location>
</feature>
<feature type="compositionally biased region" description="Polar residues" evidence="1">
    <location>
        <begin position="366"/>
        <end position="375"/>
    </location>
</feature>
<gene>
    <name evidence="2" type="ORF">BGW38_003857</name>
</gene>
<organism evidence="2 3">
    <name type="scientific">Lunasporangiospora selenospora</name>
    <dbReference type="NCBI Taxonomy" id="979761"/>
    <lineage>
        <taxon>Eukaryota</taxon>
        <taxon>Fungi</taxon>
        <taxon>Fungi incertae sedis</taxon>
        <taxon>Mucoromycota</taxon>
        <taxon>Mortierellomycotina</taxon>
        <taxon>Mortierellomycetes</taxon>
        <taxon>Mortierellales</taxon>
        <taxon>Mortierellaceae</taxon>
        <taxon>Lunasporangiospora</taxon>
    </lineage>
</organism>
<accession>A0A9P6KCK2</accession>
<proteinExistence type="predicted"/>
<protein>
    <submittedName>
        <fullName evidence="2">Uncharacterized protein</fullName>
    </submittedName>
</protein>
<evidence type="ECO:0000256" key="1">
    <source>
        <dbReference type="SAM" id="MobiDB-lite"/>
    </source>
</evidence>
<feature type="compositionally biased region" description="Polar residues" evidence="1">
    <location>
        <begin position="32"/>
        <end position="48"/>
    </location>
</feature>
<feature type="compositionally biased region" description="Low complexity" evidence="1">
    <location>
        <begin position="88"/>
        <end position="103"/>
    </location>
</feature>
<feature type="compositionally biased region" description="Acidic residues" evidence="1">
    <location>
        <begin position="353"/>
        <end position="365"/>
    </location>
</feature>
<feature type="region of interest" description="Disordered" evidence="1">
    <location>
        <begin position="154"/>
        <end position="184"/>
    </location>
</feature>
<evidence type="ECO:0000313" key="3">
    <source>
        <dbReference type="Proteomes" id="UP000780801"/>
    </source>
</evidence>
<evidence type="ECO:0000313" key="2">
    <source>
        <dbReference type="EMBL" id="KAF9579760.1"/>
    </source>
</evidence>
<keyword evidence="3" id="KW-1185">Reference proteome</keyword>